<dbReference type="Proteomes" id="UP001165090">
    <property type="component" value="Unassembled WGS sequence"/>
</dbReference>
<organism evidence="1 2">
    <name type="scientific">Volvox africanus</name>
    <dbReference type="NCBI Taxonomy" id="51714"/>
    <lineage>
        <taxon>Eukaryota</taxon>
        <taxon>Viridiplantae</taxon>
        <taxon>Chlorophyta</taxon>
        <taxon>core chlorophytes</taxon>
        <taxon>Chlorophyceae</taxon>
        <taxon>CS clade</taxon>
        <taxon>Chlamydomonadales</taxon>
        <taxon>Volvocaceae</taxon>
        <taxon>Volvox</taxon>
    </lineage>
</organism>
<accession>A0ABQ5RTR7</accession>
<protein>
    <submittedName>
        <fullName evidence="1">Uncharacterized protein</fullName>
    </submittedName>
</protein>
<evidence type="ECO:0000313" key="2">
    <source>
        <dbReference type="Proteomes" id="UP001165090"/>
    </source>
</evidence>
<dbReference type="EMBL" id="BSDZ01000008">
    <property type="protein sequence ID" value="GLI60821.1"/>
    <property type="molecule type" value="Genomic_DNA"/>
</dbReference>
<keyword evidence="2" id="KW-1185">Reference proteome</keyword>
<name>A0ABQ5RTR7_9CHLO</name>
<gene>
    <name evidence="1" type="ORF">VaNZ11_002931</name>
</gene>
<evidence type="ECO:0000313" key="1">
    <source>
        <dbReference type="EMBL" id="GLI60821.1"/>
    </source>
</evidence>
<sequence>MDCIIPANDIGSTEDPIIRDLIWLGSDKLTKTSSWQYAASAAPIHDATTMKARLLPSARAPCWTEGCNNGVEELEAAEGISGQKAAADCCWLSGGVLTAFGVEAPLWIVLEDLLETDPDGDGAAAAVRPLLHNTTTNDVAMRTTQLMPYSYSQLVPPRPVRVQTAAVGPAVAMKSIRVAAAARAARAPAPAAAAPARWMDGVEVQQWREAPADADDVIAAVTQCRTKQYCMGMRDAEDGHTSSSAGTAADCYYYSFCSGCCGCRRCCGCAWMTSPQTCPGGLGWFSAPPSPLSAGPMLYRLRPVDCMWGPSQQAATAALTMQTCTCCDASISTLSHERLRTQPQDILAAADHRS</sequence>
<proteinExistence type="predicted"/>
<comment type="caution">
    <text evidence="1">The sequence shown here is derived from an EMBL/GenBank/DDBJ whole genome shotgun (WGS) entry which is preliminary data.</text>
</comment>
<reference evidence="1 2" key="1">
    <citation type="journal article" date="2023" name="IScience">
        <title>Expanded male sex-determining region conserved during the evolution of homothallism in the green alga Volvox.</title>
        <authorList>
            <person name="Yamamoto K."/>
            <person name="Matsuzaki R."/>
            <person name="Mahakham W."/>
            <person name="Heman W."/>
            <person name="Sekimoto H."/>
            <person name="Kawachi M."/>
            <person name="Minakuchi Y."/>
            <person name="Toyoda A."/>
            <person name="Nozaki H."/>
        </authorList>
    </citation>
    <scope>NUCLEOTIDE SEQUENCE [LARGE SCALE GENOMIC DNA]</scope>
    <source>
        <strain evidence="1 2">NIES-4468</strain>
    </source>
</reference>